<evidence type="ECO:0000256" key="1">
    <source>
        <dbReference type="ARBA" id="ARBA00023002"/>
    </source>
</evidence>
<dbReference type="GO" id="GO:0016491">
    <property type="term" value="F:oxidoreductase activity"/>
    <property type="evidence" value="ECO:0007669"/>
    <property type="project" value="UniProtKB-KW"/>
</dbReference>
<sequence>MRACLTLTLRQLRHHRPLQHRPHLHLHLHLHQHQHQHQQYHLHQHQHQHQHQHLHQQYHPHRTPRPVPLHSTRRHSGSMPTTRSAKAKSISHQERTASEPRSHELHRATVRQVTEVNDRIKTFRFDIVDKNGFNFLPGQWLDVFVPDTDKAGGFTITSSPKDALPQGDPDHAPFFELAVQNSPDNPPAAWLWQPVEQLVGKQIDVRVGGNFVFPPPGLDMNKPKIKRAIFIAGGVGINPMMSMMYYINQNYPNLEVRLLYSTKVPSKETSQEEVLFLPQIIDLFRIPRSESTKDRIELFFTGTWDGSEVNQSNDQPIQPLMSLTLPNLDSATEVPVIAWTHRINDIALSSAVGNKEEAKSTVFYVCGPPTMTDEIVQYLKEQDNVVPERVLCEKWCIFGNLWHLSITVDSQSSVTSLSQYATLPSPLLSRSGAHHQLDITRRKGRKFDQVVTVAGANLGLPHRAVSPHASPTRQQGYARLGFRLVQSNPFL</sequence>
<dbReference type="SUPFAM" id="SSF52343">
    <property type="entry name" value="Ferredoxin reductase-like, C-terminal NADP-linked domain"/>
    <property type="match status" value="1"/>
</dbReference>
<keyword evidence="6" id="KW-1185">Reference proteome</keyword>
<keyword evidence="2" id="KW-0520">NAD</keyword>
<dbReference type="Proteomes" id="UP000076837">
    <property type="component" value="Unassembled WGS sequence"/>
</dbReference>
<evidence type="ECO:0000313" key="5">
    <source>
        <dbReference type="EMBL" id="KZM20503.1"/>
    </source>
</evidence>
<comment type="caution">
    <text evidence="5">The sequence shown here is derived from an EMBL/GenBank/DDBJ whole genome shotgun (WGS) entry which is preliminary data.</text>
</comment>
<accession>A0A162ZAS5</accession>
<dbReference type="EMBL" id="JYNV01000279">
    <property type="protein sequence ID" value="KZM20503.1"/>
    <property type="molecule type" value="Genomic_DNA"/>
</dbReference>
<dbReference type="PANTHER" id="PTHR46505:SF1">
    <property type="entry name" value="OXIDOREDUCTASE NAD-BINDING DOMAIN-CONTAINING PROTEIN 1"/>
    <property type="match status" value="1"/>
</dbReference>
<evidence type="ECO:0000259" key="4">
    <source>
        <dbReference type="PROSITE" id="PS51384"/>
    </source>
</evidence>
<dbReference type="InterPro" id="IPR017927">
    <property type="entry name" value="FAD-bd_FR_type"/>
</dbReference>
<dbReference type="Gene3D" id="2.40.30.10">
    <property type="entry name" value="Translation factors"/>
    <property type="match status" value="1"/>
</dbReference>
<dbReference type="Gene3D" id="3.40.50.80">
    <property type="entry name" value="Nucleotide-binding domain of ferredoxin-NADP reductase (FNR) module"/>
    <property type="match status" value="1"/>
</dbReference>
<dbReference type="SUPFAM" id="SSF63380">
    <property type="entry name" value="Riboflavin synthase domain-like"/>
    <property type="match status" value="1"/>
</dbReference>
<dbReference type="STRING" id="5454.A0A162ZAS5"/>
<dbReference type="InterPro" id="IPR017938">
    <property type="entry name" value="Riboflavin_synthase-like_b-brl"/>
</dbReference>
<keyword evidence="1" id="KW-0560">Oxidoreductase</keyword>
<dbReference type="InterPro" id="IPR039261">
    <property type="entry name" value="FNR_nucleotide-bd"/>
</dbReference>
<dbReference type="AlphaFoldDB" id="A0A162ZAS5"/>
<feature type="domain" description="FAD-binding FR-type" evidence="4">
    <location>
        <begin position="103"/>
        <end position="216"/>
    </location>
</feature>
<dbReference type="CDD" id="cd00322">
    <property type="entry name" value="FNR_like"/>
    <property type="match status" value="1"/>
</dbReference>
<name>A0A162ZAS5_DIDRA</name>
<protein>
    <submittedName>
        <fullName evidence="5">Oxidoreductase</fullName>
    </submittedName>
</protein>
<dbReference type="PANTHER" id="PTHR46505">
    <property type="entry name" value="OXIDOREDUCTASE NAD-BINDING DOMAIN-CONTAINING PROTEIN 1"/>
    <property type="match status" value="1"/>
</dbReference>
<reference evidence="5 6" key="1">
    <citation type="journal article" date="2016" name="Sci. Rep.">
        <title>Draft genome sequencing and secretome analysis of fungal phytopathogen Ascochyta rabiei provides insight into the necrotrophic effector repertoire.</title>
        <authorList>
            <person name="Verma S."/>
            <person name="Gazara R.K."/>
            <person name="Nizam S."/>
            <person name="Parween S."/>
            <person name="Chattopadhyay D."/>
            <person name="Verma P.K."/>
        </authorList>
    </citation>
    <scope>NUCLEOTIDE SEQUENCE [LARGE SCALE GENOMIC DNA]</scope>
    <source>
        <strain evidence="5 6">ArDII</strain>
    </source>
</reference>
<evidence type="ECO:0000256" key="2">
    <source>
        <dbReference type="ARBA" id="ARBA00023027"/>
    </source>
</evidence>
<organism evidence="5 6">
    <name type="scientific">Didymella rabiei</name>
    <name type="common">Chickpea ascochyta blight fungus</name>
    <name type="synonym">Mycosphaerella rabiei</name>
    <dbReference type="NCBI Taxonomy" id="5454"/>
    <lineage>
        <taxon>Eukaryota</taxon>
        <taxon>Fungi</taxon>
        <taxon>Dikarya</taxon>
        <taxon>Ascomycota</taxon>
        <taxon>Pezizomycotina</taxon>
        <taxon>Dothideomycetes</taxon>
        <taxon>Pleosporomycetidae</taxon>
        <taxon>Pleosporales</taxon>
        <taxon>Pleosporineae</taxon>
        <taxon>Didymellaceae</taxon>
        <taxon>Ascochyta</taxon>
    </lineage>
</organism>
<feature type="compositionally biased region" description="Basic and acidic residues" evidence="3">
    <location>
        <begin position="91"/>
        <end position="103"/>
    </location>
</feature>
<feature type="region of interest" description="Disordered" evidence="3">
    <location>
        <begin position="49"/>
        <end position="103"/>
    </location>
</feature>
<feature type="compositionally biased region" description="Basic residues" evidence="3">
    <location>
        <begin position="49"/>
        <end position="64"/>
    </location>
</feature>
<dbReference type="PROSITE" id="PS51384">
    <property type="entry name" value="FAD_FR"/>
    <property type="match status" value="1"/>
</dbReference>
<evidence type="ECO:0000256" key="3">
    <source>
        <dbReference type="SAM" id="MobiDB-lite"/>
    </source>
</evidence>
<gene>
    <name evidence="5" type="ORF">ST47_g8372</name>
</gene>
<dbReference type="InterPro" id="IPR052128">
    <property type="entry name" value="Oxidoreductase_NAD-binding"/>
</dbReference>
<proteinExistence type="predicted"/>
<evidence type="ECO:0000313" key="6">
    <source>
        <dbReference type="Proteomes" id="UP000076837"/>
    </source>
</evidence>
<dbReference type="GO" id="GO:0005739">
    <property type="term" value="C:mitochondrion"/>
    <property type="evidence" value="ECO:0007669"/>
    <property type="project" value="TreeGrafter"/>
</dbReference>